<keyword evidence="2" id="KW-1185">Reference proteome</keyword>
<protein>
    <submittedName>
        <fullName evidence="1">Uncharacterized protein</fullName>
    </submittedName>
</protein>
<proteinExistence type="predicted"/>
<dbReference type="EMBL" id="MK479295">
    <property type="protein sequence ID" value="QBJ04006.1"/>
    <property type="molecule type" value="Genomic_DNA"/>
</dbReference>
<accession>A0A481W5M3</accession>
<dbReference type="KEGG" id="vg:77418126"/>
<name>A0A481W5M3_9CAUD</name>
<dbReference type="Proteomes" id="UP000293689">
    <property type="component" value="Segment"/>
</dbReference>
<evidence type="ECO:0000313" key="2">
    <source>
        <dbReference type="Proteomes" id="UP000293689"/>
    </source>
</evidence>
<dbReference type="RefSeq" id="YP_010582449.1">
    <property type="nucleotide sequence ID" value="NC_069151.1"/>
</dbReference>
<dbReference type="GeneID" id="77418126"/>
<organism evidence="1 2">
    <name type="scientific">Salmonella phage vB_SenS_SE1</name>
    <dbReference type="NCBI Taxonomy" id="2530161"/>
    <lineage>
        <taxon>Viruses</taxon>
        <taxon>Duplodnaviria</taxon>
        <taxon>Heunggongvirae</taxon>
        <taxon>Uroviricota</taxon>
        <taxon>Caudoviricetes</taxon>
        <taxon>Sarkviridae</taxon>
        <taxon>Guernseyvirinae</taxon>
        <taxon>Cornellvirus</taxon>
        <taxon>Cornellvirus SE1</taxon>
    </lineage>
</organism>
<reference evidence="2" key="1">
    <citation type="submission" date="2019-02" db="EMBL/GenBank/DDBJ databases">
        <title>Complete genome of phage SEE-1.</title>
        <authorList>
            <person name="Lu M."/>
        </authorList>
    </citation>
    <scope>NUCLEOTIDE SEQUENCE [LARGE SCALE GENOMIC DNA]</scope>
</reference>
<evidence type="ECO:0000313" key="1">
    <source>
        <dbReference type="EMBL" id="QBJ04006.1"/>
    </source>
</evidence>
<sequence length="91" mass="10244">MSIELGMTHKVSYEDFYAEYSAAHDALENNLAKSYFIHAVFGMLRRSSEQSNDLEVCYNSAKSEDQKLAAILVNNASIFNDTGWPDVTDED</sequence>